<feature type="chain" id="PRO_5029792462" evidence="2">
    <location>
        <begin position="19"/>
        <end position="188"/>
    </location>
</feature>
<keyword evidence="4" id="KW-1185">Reference proteome</keyword>
<evidence type="ECO:0000256" key="2">
    <source>
        <dbReference type="SAM" id="SignalP"/>
    </source>
</evidence>
<feature type="region of interest" description="Disordered" evidence="1">
    <location>
        <begin position="69"/>
        <end position="89"/>
    </location>
</feature>
<dbReference type="AlphaFoldDB" id="A0A7J7N8Q3"/>
<accession>A0A7J7N8Q3</accession>
<name>A0A7J7N8Q3_9MAGN</name>
<gene>
    <name evidence="3" type="ORF">GIB67_036079</name>
</gene>
<proteinExistence type="predicted"/>
<evidence type="ECO:0000313" key="3">
    <source>
        <dbReference type="EMBL" id="KAF6163619.1"/>
    </source>
</evidence>
<organism evidence="3 4">
    <name type="scientific">Kingdonia uniflora</name>
    <dbReference type="NCBI Taxonomy" id="39325"/>
    <lineage>
        <taxon>Eukaryota</taxon>
        <taxon>Viridiplantae</taxon>
        <taxon>Streptophyta</taxon>
        <taxon>Embryophyta</taxon>
        <taxon>Tracheophyta</taxon>
        <taxon>Spermatophyta</taxon>
        <taxon>Magnoliopsida</taxon>
        <taxon>Ranunculales</taxon>
        <taxon>Circaeasteraceae</taxon>
        <taxon>Kingdonia</taxon>
    </lineage>
</organism>
<evidence type="ECO:0000313" key="4">
    <source>
        <dbReference type="Proteomes" id="UP000541444"/>
    </source>
</evidence>
<comment type="caution">
    <text evidence="3">The sequence shown here is derived from an EMBL/GenBank/DDBJ whole genome shotgun (WGS) entry which is preliminary data.</text>
</comment>
<dbReference type="Proteomes" id="UP000541444">
    <property type="component" value="Unassembled WGS sequence"/>
</dbReference>
<evidence type="ECO:0000256" key="1">
    <source>
        <dbReference type="SAM" id="MobiDB-lite"/>
    </source>
</evidence>
<protein>
    <submittedName>
        <fullName evidence="3">Uncharacterized protein</fullName>
    </submittedName>
</protein>
<feature type="signal peptide" evidence="2">
    <location>
        <begin position="1"/>
        <end position="18"/>
    </location>
</feature>
<dbReference type="EMBL" id="JACGCM010000971">
    <property type="protein sequence ID" value="KAF6163619.1"/>
    <property type="molecule type" value="Genomic_DNA"/>
</dbReference>
<reference evidence="3 4" key="1">
    <citation type="journal article" date="2020" name="IScience">
        <title>Genome Sequencing of the Endangered Kingdonia uniflora (Circaeasteraceae, Ranunculales) Reveals Potential Mechanisms of Evolutionary Specialization.</title>
        <authorList>
            <person name="Sun Y."/>
            <person name="Deng T."/>
            <person name="Zhang A."/>
            <person name="Moore M.J."/>
            <person name="Landis J.B."/>
            <person name="Lin N."/>
            <person name="Zhang H."/>
            <person name="Zhang X."/>
            <person name="Huang J."/>
            <person name="Zhang X."/>
            <person name="Sun H."/>
            <person name="Wang H."/>
        </authorList>
    </citation>
    <scope>NUCLEOTIDE SEQUENCE [LARGE SCALE GENOMIC DNA]</scope>
    <source>
        <strain evidence="3">TB1705</strain>
        <tissue evidence="3">Leaf</tissue>
    </source>
</reference>
<sequence length="188" mass="20778">MKAFLLGFVVSTTATVMAEVLCVTTRLGVDITVPGAQQNMRPCGQHVQALFTGHDDANRIYSQMLERHPDNPGYSMLPPPRSTSSSSSPMEQLPIPLSIHVGGSHEHFDTSGGDVYTLLREEAVAHFLNFHKNNVTTGRALVLPGLQESEEVEYEGTSYLWIPYFFKAYNGLMTLPILGFVTTFKIMV</sequence>
<keyword evidence="2" id="KW-0732">Signal</keyword>